<dbReference type="InterPro" id="IPR052341">
    <property type="entry name" value="LOG_family_nucleotidases"/>
</dbReference>
<evidence type="ECO:0000259" key="4">
    <source>
        <dbReference type="Pfam" id="PF11892"/>
    </source>
</evidence>
<dbReference type="InterPro" id="IPR049788">
    <property type="entry name" value="PpnN"/>
</dbReference>
<keyword evidence="7" id="KW-1185">Reference proteome</keyword>
<dbReference type="EC" id="3.2.2.4" evidence="2"/>
<dbReference type="InterPro" id="IPR037153">
    <property type="entry name" value="PpnN-like_sf"/>
</dbReference>
<dbReference type="Pfam" id="PF03641">
    <property type="entry name" value="Lysine_decarbox"/>
    <property type="match status" value="1"/>
</dbReference>
<organism evidence="6 7">
    <name type="scientific">Shewanella japonica</name>
    <dbReference type="NCBI Taxonomy" id="93973"/>
    <lineage>
        <taxon>Bacteria</taxon>
        <taxon>Pseudomonadati</taxon>
        <taxon>Pseudomonadota</taxon>
        <taxon>Gammaproteobacteria</taxon>
        <taxon>Alteromonadales</taxon>
        <taxon>Shewanellaceae</taxon>
        <taxon>Shewanella</taxon>
    </lineage>
</organism>
<dbReference type="NCBIfam" id="NF038390">
    <property type="entry name" value="Nsidase_PpnN"/>
    <property type="match status" value="1"/>
</dbReference>
<evidence type="ECO:0000256" key="2">
    <source>
        <dbReference type="ARBA" id="ARBA00011985"/>
    </source>
</evidence>
<protein>
    <recommendedName>
        <fullName evidence="3">AMP nucleosidase</fullName>
        <ecNumber evidence="2">3.2.2.4</ecNumber>
    </recommendedName>
    <alternativeName>
        <fullName evidence="3">AMP nucleosidase</fullName>
    </alternativeName>
</protein>
<dbReference type="Proteomes" id="UP000191820">
    <property type="component" value="Chromosome"/>
</dbReference>
<gene>
    <name evidence="6" type="ORF">SJ2017_2879</name>
</gene>
<evidence type="ECO:0000256" key="1">
    <source>
        <dbReference type="ARBA" id="ARBA00000274"/>
    </source>
</evidence>
<reference evidence="6 7" key="1">
    <citation type="submission" date="2017-03" db="EMBL/GenBank/DDBJ databases">
        <title>Genome sequencing of Shewanella japonica KCTC 22435.</title>
        <authorList>
            <person name="Kim K.M."/>
        </authorList>
    </citation>
    <scope>NUCLEOTIDE SEQUENCE [LARGE SCALE GENOMIC DNA]</scope>
    <source>
        <strain evidence="6 7">KCTC 22435</strain>
    </source>
</reference>
<dbReference type="SUPFAM" id="SSF102405">
    <property type="entry name" value="MCP/YpsA-like"/>
    <property type="match status" value="1"/>
</dbReference>
<evidence type="ECO:0000313" key="7">
    <source>
        <dbReference type="Proteomes" id="UP000191820"/>
    </source>
</evidence>
<dbReference type="InterPro" id="IPR031100">
    <property type="entry name" value="LOG_fam"/>
</dbReference>
<dbReference type="PANTHER" id="PTHR43393:SF1">
    <property type="entry name" value="PYRIMIDINE_PURINE NUCLEOTIDE 5'-MONOPHOSPHATE NUCLEOSIDASE"/>
    <property type="match status" value="1"/>
</dbReference>
<name>A0ABN4YQM5_9GAMM</name>
<sequence length="460" mass="51198">MIVKISPRGSLDQLSQMEVNRLKQSAKSDLYQLLRNCALAVLASGLQSDNSEALFDKYTNFDINVLQRERGLLIELINPPEQAFVDGEIIAGIQEHLFAVLRDIVYIDNKYDNLKHINLTNASHITNVVFDILRNARVISPMKDPNVVVCWGGHSINPIEYQYTREVGYELGLRGLDICTGCGPGAMEGPMKGAAIGHAKQRVNNARYIGLTEPSIIAAEPPNQIVNELVILPDIEKRLEAFVRLGHGIVIFPGGAGTAEELLYILGILLNNANQSLPFPLILTGPIESADYFTEIDAFIGATLGPDAQAKYQIIIDDPVKVGQIMKQGMQAVKNSRKELGDAYQYQWSLKIEPEFQLPFDPTHEVMQNLHLYFQPNKAELAATLRRAFSGIVAGNVKGDTIKLIEELGPFEIRGDKQLMMMMDKLLNAFVSQQRMKLPGSAYVPCYRIMNKTENETESQ</sequence>
<feature type="domain" description="Pyrimidine/purine nucleotide 5'-monophosphate nucleosidase N-terminal" evidence="5">
    <location>
        <begin position="3"/>
        <end position="111"/>
    </location>
</feature>
<dbReference type="PANTHER" id="PTHR43393">
    <property type="entry name" value="CYTOKININ RIBOSIDE 5'-MONOPHOSPHATE PHOSPHORIBOHYDROLASE"/>
    <property type="match status" value="1"/>
</dbReference>
<dbReference type="InterPro" id="IPR021826">
    <property type="entry name" value="PpnN_C"/>
</dbReference>
<dbReference type="Pfam" id="PF14793">
    <property type="entry name" value="DUF4478"/>
    <property type="match status" value="1"/>
</dbReference>
<dbReference type="RefSeq" id="WP_080916220.1">
    <property type="nucleotide sequence ID" value="NZ_CP020472.1"/>
</dbReference>
<accession>A0ABN4YQM5</accession>
<proteinExistence type="predicted"/>
<dbReference type="EMBL" id="CP020472">
    <property type="protein sequence ID" value="ARD23157.1"/>
    <property type="molecule type" value="Genomic_DNA"/>
</dbReference>
<comment type="catalytic activity">
    <reaction evidence="1">
        <text>AMP + H2O = D-ribose 5-phosphate + adenine</text>
        <dbReference type="Rhea" id="RHEA:20129"/>
        <dbReference type="ChEBI" id="CHEBI:15377"/>
        <dbReference type="ChEBI" id="CHEBI:16708"/>
        <dbReference type="ChEBI" id="CHEBI:78346"/>
        <dbReference type="ChEBI" id="CHEBI:456215"/>
        <dbReference type="EC" id="3.2.2.4"/>
    </reaction>
</comment>
<evidence type="ECO:0000259" key="5">
    <source>
        <dbReference type="Pfam" id="PF14793"/>
    </source>
</evidence>
<dbReference type="Gene3D" id="3.40.50.450">
    <property type="match status" value="1"/>
</dbReference>
<dbReference type="InterPro" id="IPR027820">
    <property type="entry name" value="PpnN_N"/>
</dbReference>
<dbReference type="Gene3D" id="3.30.1850.10">
    <property type="entry name" value="MoCo carrier protein-like"/>
    <property type="match status" value="1"/>
</dbReference>
<dbReference type="Pfam" id="PF11892">
    <property type="entry name" value="PpnN_C"/>
    <property type="match status" value="1"/>
</dbReference>
<evidence type="ECO:0000256" key="3">
    <source>
        <dbReference type="ARBA" id="ARBA00031983"/>
    </source>
</evidence>
<feature type="domain" description="Pyrimidine/purine nucleotide 5'-monophosphate nucleosidase C-terminal" evidence="4">
    <location>
        <begin position="330"/>
        <end position="450"/>
    </location>
</feature>
<evidence type="ECO:0000313" key="6">
    <source>
        <dbReference type="EMBL" id="ARD23157.1"/>
    </source>
</evidence>